<feature type="domain" description="Peptidase S1" evidence="4">
    <location>
        <begin position="24"/>
        <end position="268"/>
    </location>
</feature>
<dbReference type="InterPro" id="IPR043504">
    <property type="entry name" value="Peptidase_S1_PA_chymotrypsin"/>
</dbReference>
<dbReference type="Gene3D" id="2.10.70.10">
    <property type="entry name" value="Complement Module, domain 1"/>
    <property type="match status" value="1"/>
</dbReference>
<dbReference type="Pfam" id="PF00057">
    <property type="entry name" value="Ldl_recept_a"/>
    <property type="match status" value="1"/>
</dbReference>
<dbReference type="AlphaFoldDB" id="A0A170ZPM9"/>
<evidence type="ECO:0000256" key="1">
    <source>
        <dbReference type="ARBA" id="ARBA00023157"/>
    </source>
</evidence>
<evidence type="ECO:0000259" key="4">
    <source>
        <dbReference type="PROSITE" id="PS50240"/>
    </source>
</evidence>
<evidence type="ECO:0000259" key="5">
    <source>
        <dbReference type="PROSITE" id="PS50923"/>
    </source>
</evidence>
<dbReference type="CDD" id="cd00033">
    <property type="entry name" value="CCP"/>
    <property type="match status" value="1"/>
</dbReference>
<comment type="caution">
    <text evidence="3">Lacks conserved residue(s) required for the propagation of feature annotation.</text>
</comment>
<dbReference type="InterPro" id="IPR009003">
    <property type="entry name" value="Peptidase_S1_PA"/>
</dbReference>
<keyword evidence="3" id="KW-0768">Sushi</keyword>
<reference evidence="6" key="1">
    <citation type="submission" date="2016-04" db="EMBL/GenBank/DDBJ databases">
        <authorList>
            <person name="Calderon-Fernandez G.M.Sr."/>
        </authorList>
    </citation>
    <scope>NUCLEOTIDE SEQUENCE</scope>
    <source>
        <strain evidence="6">Int1</strain>
        <tissue evidence="6">Integument</tissue>
    </source>
</reference>
<proteinExistence type="predicted"/>
<name>A0A170ZPM9_TRIIF</name>
<dbReference type="PRINTS" id="PR00722">
    <property type="entry name" value="CHYMOTRYPSIN"/>
</dbReference>
<dbReference type="GO" id="GO:0004252">
    <property type="term" value="F:serine-type endopeptidase activity"/>
    <property type="evidence" value="ECO:0007669"/>
    <property type="project" value="InterPro"/>
</dbReference>
<dbReference type="CDD" id="cd00190">
    <property type="entry name" value="Tryp_SPc"/>
    <property type="match status" value="2"/>
</dbReference>
<dbReference type="InterPro" id="IPR000436">
    <property type="entry name" value="Sushi_SCR_CCP_dom"/>
</dbReference>
<dbReference type="InterPro" id="IPR018114">
    <property type="entry name" value="TRYPSIN_HIS"/>
</dbReference>
<organism evidence="6">
    <name type="scientific">Triatoma infestans</name>
    <name type="common">Assassin bug</name>
    <dbReference type="NCBI Taxonomy" id="30076"/>
    <lineage>
        <taxon>Eukaryota</taxon>
        <taxon>Metazoa</taxon>
        <taxon>Ecdysozoa</taxon>
        <taxon>Arthropoda</taxon>
        <taxon>Hexapoda</taxon>
        <taxon>Insecta</taxon>
        <taxon>Pterygota</taxon>
        <taxon>Neoptera</taxon>
        <taxon>Paraneoptera</taxon>
        <taxon>Hemiptera</taxon>
        <taxon>Heteroptera</taxon>
        <taxon>Panheteroptera</taxon>
        <taxon>Cimicomorpha</taxon>
        <taxon>Reduviidae</taxon>
        <taxon>Triatominae</taxon>
        <taxon>Triatoma</taxon>
    </lineage>
</organism>
<evidence type="ECO:0000256" key="3">
    <source>
        <dbReference type="PROSITE-ProRule" id="PRU00302"/>
    </source>
</evidence>
<feature type="domain" description="Sushi" evidence="5">
    <location>
        <begin position="407"/>
        <end position="465"/>
    </location>
</feature>
<dbReference type="SUPFAM" id="SSF50494">
    <property type="entry name" value="Trypsin-like serine proteases"/>
    <property type="match status" value="2"/>
</dbReference>
<dbReference type="InterPro" id="IPR002172">
    <property type="entry name" value="LDrepeatLR_classA_rpt"/>
</dbReference>
<dbReference type="Pfam" id="PF00084">
    <property type="entry name" value="Sushi"/>
    <property type="match status" value="1"/>
</dbReference>
<dbReference type="PROSITE" id="PS50923">
    <property type="entry name" value="SUSHI"/>
    <property type="match status" value="1"/>
</dbReference>
<dbReference type="InterPro" id="IPR036055">
    <property type="entry name" value="LDL_receptor-like_sf"/>
</dbReference>
<dbReference type="SMART" id="SM00020">
    <property type="entry name" value="Tryp_SPc"/>
    <property type="match status" value="2"/>
</dbReference>
<dbReference type="PROSITE" id="PS00134">
    <property type="entry name" value="TRYPSIN_HIS"/>
    <property type="match status" value="1"/>
</dbReference>
<dbReference type="Gene3D" id="2.40.10.10">
    <property type="entry name" value="Trypsin-like serine proteases"/>
    <property type="match status" value="2"/>
</dbReference>
<evidence type="ECO:0000256" key="2">
    <source>
        <dbReference type="PROSITE-ProRule" id="PRU00124"/>
    </source>
</evidence>
<dbReference type="PROSITE" id="PS50068">
    <property type="entry name" value="LDLRA_2"/>
    <property type="match status" value="1"/>
</dbReference>
<dbReference type="Pfam" id="PF00089">
    <property type="entry name" value="Trypsin"/>
    <property type="match status" value="2"/>
</dbReference>
<feature type="non-terminal residue" evidence="6">
    <location>
        <position position="1"/>
    </location>
</feature>
<feature type="disulfide bond" evidence="2">
    <location>
        <begin position="282"/>
        <end position="300"/>
    </location>
</feature>
<dbReference type="Gene3D" id="4.10.400.10">
    <property type="entry name" value="Low-density Lipoprotein Receptor"/>
    <property type="match status" value="1"/>
</dbReference>
<dbReference type="InterPro" id="IPR001254">
    <property type="entry name" value="Trypsin_dom"/>
</dbReference>
<dbReference type="PANTHER" id="PTHR24252">
    <property type="entry name" value="ACROSIN-RELATED"/>
    <property type="match status" value="1"/>
</dbReference>
<keyword evidence="1 2" id="KW-1015">Disulfide bond</keyword>
<dbReference type="PROSITE" id="PS50240">
    <property type="entry name" value="TRYPSIN_DOM"/>
    <property type="match status" value="2"/>
</dbReference>
<sequence length="745" mass="83908">KAKKIRNIDYSQCGKRYTQDVPTDLGSYTSESGKFPWHVGIYKFDKFLNNYENICGGTLISSHIVLTAASCVYDSFNKSVIRPAYFKVAAGKIAYDWMTPDSNAQERNVDDISIPETYVGDINSYSENVAVINLAQDVSFNDLVLPICVDWNNNRFDVPDRIVQTAGWGLKGDIKYSLTLKEAYLQYIDIVECRKKYSSIRYLRFINYDKFCLLTPNGRREQDTGGGLVYKKNDRYYLMGVISAYINNAFSPSTNVSKHLRWISNTVNDFKQKKRCFNGFRCFDGVCINEKLICNGRRDCADGSDEAVETCPTTNKDFVFSTGSCLLPSQRGGVTYTKLNCESNCELKSGLYVKPDEKVRMNCGQGFAPNDTLTTDATYVCTSGTWFRENPECLKLCSALKKDNLRFECLYKKQDVDCDKFMRPGTVAKYRCDSHYTIADPLAFSGSTTCLIGGRWKDRLPTCIAQCGIENQANSGQATISHGAKSEYGKYPWHVGLFSNNSFFNQCNETAFNCRHHFMQMCGGTLIHKHFVLTAAHCLFHTSTGKMFSEADFRVAGGKYKRSYIIFEEHQQSTGVRKFLTRETYAGLQTSYEHDIALLYIEDPFVFNNFVLPACLDISLLFVPASNALGTIVGWGLTEDLVYSEDLKEVHLPVMPTVACRNKYKSFIQFITTDKFCVIYRDGAGAQVGDSGGGITFTYGGRHYVVGVVSVKQKGTNLVSAFTNVSVHMDWIQSSMKNILNQKNF</sequence>
<dbReference type="SUPFAM" id="SSF57424">
    <property type="entry name" value="LDL receptor-like module"/>
    <property type="match status" value="1"/>
</dbReference>
<dbReference type="CDD" id="cd00112">
    <property type="entry name" value="LDLa"/>
    <property type="match status" value="1"/>
</dbReference>
<dbReference type="SMART" id="SM00192">
    <property type="entry name" value="LDLa"/>
    <property type="match status" value="1"/>
</dbReference>
<dbReference type="PANTHER" id="PTHR24252:SF7">
    <property type="entry name" value="HYALIN"/>
    <property type="match status" value="1"/>
</dbReference>
<reference evidence="6" key="2">
    <citation type="journal article" date="2017" name="J. Med. Entomol.">
        <title>Transcriptome Analysis of the Triatoma infestans (Hemiptera: Reduviidae) Integument.</title>
        <authorList>
            <person name="Calderon-Fernandez G.M."/>
            <person name="Moriconi D.E."/>
            <person name="Dulbecco A.B."/>
            <person name="Juarez M.P."/>
        </authorList>
    </citation>
    <scope>NUCLEOTIDE SEQUENCE</scope>
    <source>
        <strain evidence="6">Int1</strain>
        <tissue evidence="6">Integument</tissue>
    </source>
</reference>
<dbReference type="SMART" id="SM00032">
    <property type="entry name" value="CCP"/>
    <property type="match status" value="1"/>
</dbReference>
<protein>
    <submittedName>
        <fullName evidence="6">Limulus clotting factor c-like protein isoform x2</fullName>
    </submittedName>
</protein>
<dbReference type="InterPro" id="IPR001314">
    <property type="entry name" value="Peptidase_S1A"/>
</dbReference>
<feature type="domain" description="Peptidase S1" evidence="4">
    <location>
        <begin position="451"/>
        <end position="737"/>
    </location>
</feature>
<dbReference type="GO" id="GO:0006508">
    <property type="term" value="P:proteolysis"/>
    <property type="evidence" value="ECO:0007669"/>
    <property type="project" value="InterPro"/>
</dbReference>
<evidence type="ECO:0000313" key="6">
    <source>
        <dbReference type="EMBL" id="JAS01165.1"/>
    </source>
</evidence>
<dbReference type="InterPro" id="IPR023415">
    <property type="entry name" value="LDLR_class-A_CS"/>
</dbReference>
<accession>A0A170ZPM9</accession>
<dbReference type="PROSITE" id="PS01209">
    <property type="entry name" value="LDLRA_1"/>
    <property type="match status" value="1"/>
</dbReference>
<dbReference type="EMBL" id="GEMB01002013">
    <property type="protein sequence ID" value="JAS01165.1"/>
    <property type="molecule type" value="Transcribed_RNA"/>
</dbReference>